<organism evidence="10 11">
    <name type="scientific">Marinobacter xestospongiae</name>
    <dbReference type="NCBI Taxonomy" id="994319"/>
    <lineage>
        <taxon>Bacteria</taxon>
        <taxon>Pseudomonadati</taxon>
        <taxon>Pseudomonadota</taxon>
        <taxon>Gammaproteobacteria</taxon>
        <taxon>Pseudomonadales</taxon>
        <taxon>Marinobacteraceae</taxon>
        <taxon>Marinobacter</taxon>
    </lineage>
</organism>
<dbReference type="InterPro" id="IPR003661">
    <property type="entry name" value="HisK_dim/P_dom"/>
</dbReference>
<dbReference type="CDD" id="cd00156">
    <property type="entry name" value="REC"/>
    <property type="match status" value="1"/>
</dbReference>
<dbReference type="InterPro" id="IPR004358">
    <property type="entry name" value="Sig_transdc_His_kin-like_C"/>
</dbReference>
<dbReference type="GO" id="GO:0005524">
    <property type="term" value="F:ATP binding"/>
    <property type="evidence" value="ECO:0007669"/>
    <property type="project" value="UniProtKB-KW"/>
</dbReference>
<dbReference type="InterPro" id="IPR000700">
    <property type="entry name" value="PAS-assoc_C"/>
</dbReference>
<keyword evidence="10" id="KW-0067">ATP-binding</keyword>
<evidence type="ECO:0000256" key="4">
    <source>
        <dbReference type="PROSITE-ProRule" id="PRU00169"/>
    </source>
</evidence>
<dbReference type="SMART" id="SM00086">
    <property type="entry name" value="PAC"/>
    <property type="match status" value="1"/>
</dbReference>
<dbReference type="SUPFAM" id="SSF47384">
    <property type="entry name" value="Homodimeric domain of signal transducing histidine kinase"/>
    <property type="match status" value="1"/>
</dbReference>
<dbReference type="InterPro" id="IPR011006">
    <property type="entry name" value="CheY-like_superfamily"/>
</dbReference>
<gene>
    <name evidence="10" type="ORF">RYS15_06310</name>
</gene>
<feature type="transmembrane region" description="Helical" evidence="5">
    <location>
        <begin position="118"/>
        <end position="136"/>
    </location>
</feature>
<feature type="transmembrane region" description="Helical" evidence="5">
    <location>
        <begin position="30"/>
        <end position="54"/>
    </location>
</feature>
<dbReference type="PRINTS" id="PR00344">
    <property type="entry name" value="BCTRLSENSOR"/>
</dbReference>
<feature type="domain" description="PAS" evidence="8">
    <location>
        <begin position="449"/>
        <end position="495"/>
    </location>
</feature>
<dbReference type="SUPFAM" id="SSF52172">
    <property type="entry name" value="CheY-like"/>
    <property type="match status" value="1"/>
</dbReference>
<dbReference type="PROSITE" id="PS50113">
    <property type="entry name" value="PAC"/>
    <property type="match status" value="1"/>
</dbReference>
<dbReference type="SMART" id="SM00388">
    <property type="entry name" value="HisKA"/>
    <property type="match status" value="1"/>
</dbReference>
<dbReference type="InterPro" id="IPR001789">
    <property type="entry name" value="Sig_transdc_resp-reg_receiver"/>
</dbReference>
<dbReference type="Gene3D" id="3.30.450.20">
    <property type="entry name" value="PAS domain"/>
    <property type="match status" value="1"/>
</dbReference>
<feature type="domain" description="Histidine kinase" evidence="6">
    <location>
        <begin position="594"/>
        <end position="815"/>
    </location>
</feature>
<dbReference type="SMART" id="SM00387">
    <property type="entry name" value="HATPase_c"/>
    <property type="match status" value="1"/>
</dbReference>
<evidence type="ECO:0000259" key="8">
    <source>
        <dbReference type="PROSITE" id="PS50112"/>
    </source>
</evidence>
<keyword evidence="3 4" id="KW-0597">Phosphoprotein</keyword>
<comment type="catalytic activity">
    <reaction evidence="1">
        <text>ATP + protein L-histidine = ADP + protein N-phospho-L-histidine.</text>
        <dbReference type="EC" id="2.7.13.3"/>
    </reaction>
</comment>
<keyword evidence="5" id="KW-0472">Membrane</keyword>
<dbReference type="CDD" id="cd00130">
    <property type="entry name" value="PAS"/>
    <property type="match status" value="1"/>
</dbReference>
<dbReference type="InterPro" id="IPR005467">
    <property type="entry name" value="His_kinase_dom"/>
</dbReference>
<dbReference type="InterPro" id="IPR001610">
    <property type="entry name" value="PAC"/>
</dbReference>
<keyword evidence="5" id="KW-1133">Transmembrane helix</keyword>
<feature type="transmembrane region" description="Helical" evidence="5">
    <location>
        <begin position="351"/>
        <end position="373"/>
    </location>
</feature>
<dbReference type="PROSITE" id="PS50112">
    <property type="entry name" value="PAS"/>
    <property type="match status" value="1"/>
</dbReference>
<dbReference type="Pfam" id="PF13426">
    <property type="entry name" value="PAS_9"/>
    <property type="match status" value="1"/>
</dbReference>
<dbReference type="Gene3D" id="1.10.287.130">
    <property type="match status" value="1"/>
</dbReference>
<dbReference type="InterPro" id="IPR003594">
    <property type="entry name" value="HATPase_dom"/>
</dbReference>
<keyword evidence="11" id="KW-1185">Reference proteome</keyword>
<evidence type="ECO:0000256" key="3">
    <source>
        <dbReference type="ARBA" id="ARBA00022553"/>
    </source>
</evidence>
<dbReference type="NCBIfam" id="TIGR00229">
    <property type="entry name" value="sensory_box"/>
    <property type="match status" value="2"/>
</dbReference>
<keyword evidence="5" id="KW-0812">Transmembrane</keyword>
<feature type="transmembrane region" description="Helical" evidence="5">
    <location>
        <begin position="156"/>
        <end position="174"/>
    </location>
</feature>
<accession>A0ABU3VVJ3</accession>
<dbReference type="PANTHER" id="PTHR43547">
    <property type="entry name" value="TWO-COMPONENT HISTIDINE KINASE"/>
    <property type="match status" value="1"/>
</dbReference>
<dbReference type="Proteomes" id="UP001269819">
    <property type="component" value="Unassembled WGS sequence"/>
</dbReference>
<dbReference type="CDD" id="cd16922">
    <property type="entry name" value="HATPase_EvgS-ArcB-TorS-like"/>
    <property type="match status" value="1"/>
</dbReference>
<dbReference type="Pfam" id="PF00072">
    <property type="entry name" value="Response_reg"/>
    <property type="match status" value="1"/>
</dbReference>
<evidence type="ECO:0000259" key="6">
    <source>
        <dbReference type="PROSITE" id="PS50109"/>
    </source>
</evidence>
<evidence type="ECO:0000256" key="5">
    <source>
        <dbReference type="SAM" id="Phobius"/>
    </source>
</evidence>
<evidence type="ECO:0000313" key="10">
    <source>
        <dbReference type="EMBL" id="MDV2078289.1"/>
    </source>
</evidence>
<comment type="caution">
    <text evidence="10">The sequence shown here is derived from an EMBL/GenBank/DDBJ whole genome shotgun (WGS) entry which is preliminary data.</text>
</comment>
<protein>
    <recommendedName>
        <fullName evidence="2">histidine kinase</fullName>
        <ecNumber evidence="2">2.7.13.3</ecNumber>
    </recommendedName>
</protein>
<dbReference type="InterPro" id="IPR036890">
    <property type="entry name" value="HATPase_C_sf"/>
</dbReference>
<dbReference type="Gene3D" id="3.40.50.2300">
    <property type="match status" value="1"/>
</dbReference>
<dbReference type="Gene3D" id="3.30.565.10">
    <property type="entry name" value="Histidine kinase-like ATPase, C-terminal domain"/>
    <property type="match status" value="1"/>
</dbReference>
<proteinExistence type="predicted"/>
<name>A0ABU3VVJ3_9GAMM</name>
<dbReference type="SUPFAM" id="SSF55874">
    <property type="entry name" value="ATPase domain of HSP90 chaperone/DNA topoisomerase II/histidine kinase"/>
    <property type="match status" value="1"/>
</dbReference>
<dbReference type="SUPFAM" id="SSF55785">
    <property type="entry name" value="PYP-like sensor domain (PAS domain)"/>
    <property type="match status" value="1"/>
</dbReference>
<dbReference type="InterPro" id="IPR035965">
    <property type="entry name" value="PAS-like_dom_sf"/>
</dbReference>
<evidence type="ECO:0000259" key="9">
    <source>
        <dbReference type="PROSITE" id="PS50113"/>
    </source>
</evidence>
<reference evidence="10 11" key="1">
    <citation type="submission" date="2023-10" db="EMBL/GenBank/DDBJ databases">
        <title>Characteristics and mechanism of a salt-tolerant marine origin heterotrophic nitrifying- aerobic denitrifying bacteria Marinobacter xestospongiae HN1.</title>
        <authorList>
            <person name="Qi R."/>
        </authorList>
    </citation>
    <scope>NUCLEOTIDE SEQUENCE [LARGE SCALE GENOMIC DNA]</scope>
    <source>
        <strain evidence="10 11">HN1</strain>
    </source>
</reference>
<dbReference type="EC" id="2.7.13.3" evidence="2"/>
<feature type="domain" description="PAC" evidence="9">
    <location>
        <begin position="538"/>
        <end position="590"/>
    </location>
</feature>
<feature type="domain" description="Response regulatory" evidence="7">
    <location>
        <begin position="846"/>
        <end position="955"/>
    </location>
</feature>
<dbReference type="RefSeq" id="WP_316973084.1">
    <property type="nucleotide sequence ID" value="NZ_JAWIIJ010000003.1"/>
</dbReference>
<evidence type="ECO:0000256" key="1">
    <source>
        <dbReference type="ARBA" id="ARBA00000085"/>
    </source>
</evidence>
<dbReference type="SMART" id="SM00448">
    <property type="entry name" value="REC"/>
    <property type="match status" value="1"/>
</dbReference>
<dbReference type="InterPro" id="IPR036097">
    <property type="entry name" value="HisK_dim/P_sf"/>
</dbReference>
<dbReference type="PANTHER" id="PTHR43547:SF2">
    <property type="entry name" value="HYBRID SIGNAL TRANSDUCTION HISTIDINE KINASE C"/>
    <property type="match status" value="1"/>
</dbReference>
<keyword evidence="10" id="KW-0547">Nucleotide-binding</keyword>
<dbReference type="InterPro" id="IPR000014">
    <property type="entry name" value="PAS"/>
</dbReference>
<dbReference type="Pfam" id="PF00512">
    <property type="entry name" value="HisKA"/>
    <property type="match status" value="1"/>
</dbReference>
<sequence length="969" mass="105849">MNLFVTAAGTDMNGIAARFGAPPGSLWPSVLLVLVAPLGNLLHVPILFDVYLIFGSTAAMLALMMAGMPTAVLAAITAGAVTGFLWSHPYVLINGILEVLVVGFLHRHWRQNLIIASMLYWLVFGIPFIAFCYYYQLGNEATTTGLIVLKQSLNGVLNAILATLIFIAVQAISGNRASPSNTPKLAVTDTVFITLVLGIAIAGTTPIAIEGHRDQDVQESFVSQRLNQQADLLAERLQRNARQNRIPLDQYLRQSQTSPDLGLAILDQQGEPLARQGSVKSLGLNGGTTMPREDGLSLWLPDDARHALQRWQAGAYNVRHPVHDTPGIAEVILELPAAPLVERIRTNQLRLLVCLFAIVMCGTVAAWFLSALLTRPLVKLTKHSQDLTHRITTGQRPQLPGSLFREYNNLASTLNDVSGALGEAFQSLSETRDALAQRVDDQTREITNTSILLDSVLNAATEVSIIATDTDGIITIFNRGAEQMLGYSASQMVGRCTPTLIHDPQEMQLRGQELSDQLGRPVAGFDVFTARTADGHADIHDWTYIHRDGRRFPVSLIVTAIIDGEGKTTGYVGVALDISERKRMDKLKDEFISTVSHELRTPLTSISGSLSLLLNETVGKIPPALKPMLTIADKNATRLIHLVNDLLDLQKIASGKMEFQITPHPLDQLLSEAVEQNRPYGQERRVSIDLEPCATDITVNVDRERLLQVMANLLSNAIKFSSEDAAVEVRANVNPATGNVTVEVEDHGCGIPSQFHSRVFQRFAQADASDTRSKGGTGLGLAITRELVERMGGQVSFHSEEGRGSTFRVVLPLSSAPQSTVATPVQAISGRASVDSSTEEPPERPLVLHVEDDQDLHSVIRTATAHRFELIWAANLEEAREHVQNLNFQLIILDIGLPDGSGWQLLPDMSLHQPEAHIVILSGKSLDSNQLDQVEATFTKSQTSMDVLVTSLEACLEQRPKLESDRRSD</sequence>
<feature type="modified residue" description="4-aspartylphosphate" evidence="4">
    <location>
        <position position="894"/>
    </location>
</feature>
<dbReference type="Pfam" id="PF02518">
    <property type="entry name" value="HATPase_c"/>
    <property type="match status" value="1"/>
</dbReference>
<dbReference type="SMART" id="SM00091">
    <property type="entry name" value="PAS"/>
    <property type="match status" value="1"/>
</dbReference>
<dbReference type="EMBL" id="JAWIIJ010000003">
    <property type="protein sequence ID" value="MDV2078289.1"/>
    <property type="molecule type" value="Genomic_DNA"/>
</dbReference>
<dbReference type="PROSITE" id="PS50109">
    <property type="entry name" value="HIS_KIN"/>
    <property type="match status" value="1"/>
</dbReference>
<evidence type="ECO:0000259" key="7">
    <source>
        <dbReference type="PROSITE" id="PS50110"/>
    </source>
</evidence>
<dbReference type="CDD" id="cd00082">
    <property type="entry name" value="HisKA"/>
    <property type="match status" value="1"/>
</dbReference>
<dbReference type="Gene3D" id="6.10.340.10">
    <property type="match status" value="1"/>
</dbReference>
<evidence type="ECO:0000256" key="2">
    <source>
        <dbReference type="ARBA" id="ARBA00012438"/>
    </source>
</evidence>
<dbReference type="PROSITE" id="PS50110">
    <property type="entry name" value="RESPONSE_REGULATORY"/>
    <property type="match status" value="1"/>
</dbReference>
<evidence type="ECO:0000313" key="11">
    <source>
        <dbReference type="Proteomes" id="UP001269819"/>
    </source>
</evidence>